<dbReference type="InterPro" id="IPR002711">
    <property type="entry name" value="HNH"/>
</dbReference>
<name>A0A6M3LG95_9ZZZZ</name>
<proteinExistence type="predicted"/>
<accession>A0A6M3LG95</accession>
<evidence type="ECO:0000259" key="1">
    <source>
        <dbReference type="SMART" id="SM00507"/>
    </source>
</evidence>
<dbReference type="GO" id="GO:0003676">
    <property type="term" value="F:nucleic acid binding"/>
    <property type="evidence" value="ECO:0007669"/>
    <property type="project" value="InterPro"/>
</dbReference>
<reference evidence="2" key="1">
    <citation type="submission" date="2020-03" db="EMBL/GenBank/DDBJ databases">
        <title>The deep terrestrial virosphere.</title>
        <authorList>
            <person name="Holmfeldt K."/>
            <person name="Nilsson E."/>
            <person name="Simone D."/>
            <person name="Lopez-Fernandez M."/>
            <person name="Wu X."/>
            <person name="de Brujin I."/>
            <person name="Lundin D."/>
            <person name="Andersson A."/>
            <person name="Bertilsson S."/>
            <person name="Dopson M."/>
        </authorList>
    </citation>
    <scope>NUCLEOTIDE SEQUENCE</scope>
    <source>
        <strain evidence="2">MM415B04255</strain>
    </source>
</reference>
<dbReference type="Gene3D" id="1.10.30.50">
    <property type="match status" value="1"/>
</dbReference>
<protein>
    <submittedName>
        <fullName evidence="2">Putative lambda recombination protein</fullName>
    </submittedName>
</protein>
<sequence>MKIRIDPLDTLFSKVIRKRAGGVCEYCGEKKNLQCSHFHGRRKKSTRWDIDNASALCFTCHQFLGEHPNIHTDWFTKRIGSERFEQLDIRARTPVKVDKEKIKENLIGYLGALK</sequence>
<dbReference type="EMBL" id="MT143144">
    <property type="protein sequence ID" value="QJA93379.1"/>
    <property type="molecule type" value="Genomic_DNA"/>
</dbReference>
<dbReference type="GO" id="GO:0004519">
    <property type="term" value="F:endonuclease activity"/>
    <property type="evidence" value="ECO:0007669"/>
    <property type="project" value="InterPro"/>
</dbReference>
<feature type="domain" description="HNH nuclease" evidence="1">
    <location>
        <begin position="11"/>
        <end position="62"/>
    </location>
</feature>
<dbReference type="Pfam" id="PF01844">
    <property type="entry name" value="HNH"/>
    <property type="match status" value="1"/>
</dbReference>
<dbReference type="SMART" id="SM00507">
    <property type="entry name" value="HNHc"/>
    <property type="match status" value="1"/>
</dbReference>
<dbReference type="GO" id="GO:0008270">
    <property type="term" value="F:zinc ion binding"/>
    <property type="evidence" value="ECO:0007669"/>
    <property type="project" value="InterPro"/>
</dbReference>
<evidence type="ECO:0000313" key="2">
    <source>
        <dbReference type="EMBL" id="QJA93379.1"/>
    </source>
</evidence>
<dbReference type="InterPro" id="IPR003615">
    <property type="entry name" value="HNH_nuc"/>
</dbReference>
<organism evidence="2">
    <name type="scientific">viral metagenome</name>
    <dbReference type="NCBI Taxonomy" id="1070528"/>
    <lineage>
        <taxon>unclassified sequences</taxon>
        <taxon>metagenomes</taxon>
        <taxon>organismal metagenomes</taxon>
    </lineage>
</organism>
<gene>
    <name evidence="2" type="ORF">MM415B04255_0010</name>
</gene>
<dbReference type="AlphaFoldDB" id="A0A6M3LG95"/>